<name>A0RY95_CENSY</name>
<accession>A0RY95</accession>
<dbReference type="AlphaFoldDB" id="A0RY95"/>
<keyword evidence="2" id="KW-1185">Reference proteome</keyword>
<reference evidence="1 2" key="1">
    <citation type="journal article" date="2006" name="Proc. Natl. Acad. Sci. U.S.A.">
        <title>Genomic analysis of the uncultivated marine crenarchaeote Cenarchaeum symbiosum.</title>
        <authorList>
            <person name="Hallam S.J."/>
            <person name="Konstantinidis K.T."/>
            <person name="Putnam N."/>
            <person name="Schleper C."/>
            <person name="Watanabe Y."/>
            <person name="Sugahara J."/>
            <person name="Preston C."/>
            <person name="de la Torre J."/>
            <person name="Richardson P.M."/>
            <person name="DeLong E.F."/>
        </authorList>
    </citation>
    <scope>NUCLEOTIDE SEQUENCE [LARGE SCALE GENOMIC DNA]</scope>
    <source>
        <strain evidence="2">A</strain>
    </source>
</reference>
<dbReference type="HOGENOM" id="CLU_033745_0_0_2"/>
<dbReference type="EMBL" id="DP000238">
    <property type="protein sequence ID" value="ABK78312.1"/>
    <property type="molecule type" value="Genomic_DNA"/>
</dbReference>
<gene>
    <name evidence="1" type="ordered locus">CENSYa_1696</name>
</gene>
<evidence type="ECO:0000313" key="2">
    <source>
        <dbReference type="Proteomes" id="UP000000758"/>
    </source>
</evidence>
<organism evidence="1 2">
    <name type="scientific">Cenarchaeum symbiosum (strain A)</name>
    <dbReference type="NCBI Taxonomy" id="414004"/>
    <lineage>
        <taxon>Archaea</taxon>
        <taxon>Nitrososphaerota</taxon>
        <taxon>Candidatus Cenarchaeales</taxon>
        <taxon>Candidatus Cenarchaeaceae</taxon>
        <taxon>Candidatus Cenarchaeum</taxon>
    </lineage>
</organism>
<evidence type="ECO:0000313" key="1">
    <source>
        <dbReference type="EMBL" id="ABK78312.1"/>
    </source>
</evidence>
<dbReference type="EnsemblBacteria" id="ABK78312">
    <property type="protein sequence ID" value="ABK78312"/>
    <property type="gene ID" value="CENSYa_1696"/>
</dbReference>
<protein>
    <submittedName>
        <fullName evidence="1">Uncharacterized protein</fullName>
    </submittedName>
</protein>
<dbReference type="STRING" id="414004.CENSYa_1696"/>
<dbReference type="KEGG" id="csy:CENSYa_1696"/>
<proteinExistence type="predicted"/>
<dbReference type="Proteomes" id="UP000000758">
    <property type="component" value="Chromosome"/>
</dbReference>
<sequence>MNNSRQRLVLFGAAALAIALVAPAFADQTNNPDDDDVAPAPPSIGADIPLTYFGPAPSQVQKELIGPYQLLKAGTVDLENGTVTLPLYKGKVREGPDTFHTVWYILTDTTDKGNAEALGLNYSPKLTYAEIDGAVRYAKLHHGAELVFARGMVDFEPERSVTGTGFPPTSFQPGSVADEHYSPLVLVSNAGRHVYNAPMIATGEDIEACDGDPDYTKVHDRVVRICPEEGTVTIEMTAGFSFARPIMYISMDSNDELAASLEAATWAPAMSQIDVGRDDSAWSAVERLFVMANGPTGSENPGRQGLDSAIQDHKSPLNVLGGIPTIATDYSPLWDLNLGFWTEEAKEKGYDFRVTEEFQILGLVEQGWITGPEGGPYGSTGIIVNCPIVFRFL</sequence>
<dbReference type="PATRIC" id="fig|414004.10.peg.1548"/>